<accession>A0A4Q9G3A4</accession>
<dbReference type="OrthoDB" id="7363897at2"/>
<evidence type="ECO:0000313" key="1">
    <source>
        <dbReference type="EMBL" id="TBN38024.1"/>
    </source>
</evidence>
<reference evidence="1 2" key="1">
    <citation type="submission" date="2019-02" db="EMBL/GenBank/DDBJ databases">
        <title>Paracoccus subflavus sp. nov., isolated from marine sediment of the Pacific Ocean.</title>
        <authorList>
            <person name="Zhang G."/>
        </authorList>
    </citation>
    <scope>NUCLEOTIDE SEQUENCE [LARGE SCALE GENOMIC DNA]</scope>
    <source>
        <strain evidence="1 2">GY0581</strain>
    </source>
</reference>
<comment type="caution">
    <text evidence="1">The sequence shown here is derived from an EMBL/GenBank/DDBJ whole genome shotgun (WGS) entry which is preliminary data.</text>
</comment>
<proteinExistence type="predicted"/>
<sequence>MIELLFVTCLIADPGQCTERSLLFEARSGLQDCMLSSQAELVRWVETHPKDQVVHWKCRYADKDERAA</sequence>
<name>A0A4Q9G3A4_9RHOB</name>
<dbReference type="EMBL" id="SISK01000011">
    <property type="protein sequence ID" value="TBN38024.1"/>
    <property type="molecule type" value="Genomic_DNA"/>
</dbReference>
<protein>
    <submittedName>
        <fullName evidence="1">Uncharacterized protein</fullName>
    </submittedName>
</protein>
<gene>
    <name evidence="1" type="ORF">EYE42_13360</name>
</gene>
<organism evidence="1 2">
    <name type="scientific">Paracoccus subflavus</name>
    <dbReference type="NCBI Taxonomy" id="2528244"/>
    <lineage>
        <taxon>Bacteria</taxon>
        <taxon>Pseudomonadati</taxon>
        <taxon>Pseudomonadota</taxon>
        <taxon>Alphaproteobacteria</taxon>
        <taxon>Rhodobacterales</taxon>
        <taxon>Paracoccaceae</taxon>
        <taxon>Paracoccus</taxon>
    </lineage>
</organism>
<dbReference type="RefSeq" id="WP_130991821.1">
    <property type="nucleotide sequence ID" value="NZ_SISK01000011.1"/>
</dbReference>
<keyword evidence="2" id="KW-1185">Reference proteome</keyword>
<dbReference type="Proteomes" id="UP000293520">
    <property type="component" value="Unassembled WGS sequence"/>
</dbReference>
<evidence type="ECO:0000313" key="2">
    <source>
        <dbReference type="Proteomes" id="UP000293520"/>
    </source>
</evidence>
<dbReference type="AlphaFoldDB" id="A0A4Q9G3A4"/>